<evidence type="ECO:0000256" key="1">
    <source>
        <dbReference type="ARBA" id="ARBA00023015"/>
    </source>
</evidence>
<keyword evidence="6" id="KW-1185">Reference proteome</keyword>
<dbReference type="Pfam" id="PF00356">
    <property type="entry name" value="LacI"/>
    <property type="match status" value="1"/>
</dbReference>
<evidence type="ECO:0000256" key="3">
    <source>
        <dbReference type="ARBA" id="ARBA00023163"/>
    </source>
</evidence>
<dbReference type="Gene3D" id="3.40.50.2300">
    <property type="match status" value="2"/>
</dbReference>
<dbReference type="CDD" id="cd01392">
    <property type="entry name" value="HTH_LacI"/>
    <property type="match status" value="1"/>
</dbReference>
<organism evidence="5 6">
    <name type="scientific">Georgenia alba</name>
    <dbReference type="NCBI Taxonomy" id="2233858"/>
    <lineage>
        <taxon>Bacteria</taxon>
        <taxon>Bacillati</taxon>
        <taxon>Actinomycetota</taxon>
        <taxon>Actinomycetes</taxon>
        <taxon>Micrococcales</taxon>
        <taxon>Bogoriellaceae</taxon>
        <taxon>Georgenia</taxon>
    </lineage>
</organism>
<dbReference type="PRINTS" id="PR00036">
    <property type="entry name" value="HTHLACI"/>
</dbReference>
<evidence type="ECO:0000256" key="2">
    <source>
        <dbReference type="ARBA" id="ARBA00023125"/>
    </source>
</evidence>
<comment type="caution">
    <text evidence="5">The sequence shown here is derived from an EMBL/GenBank/DDBJ whole genome shotgun (WGS) entry which is preliminary data.</text>
</comment>
<dbReference type="RefSeq" id="WP_382391447.1">
    <property type="nucleotide sequence ID" value="NZ_JBHTCQ010000001.1"/>
</dbReference>
<dbReference type="CDD" id="cd06267">
    <property type="entry name" value="PBP1_LacI_sugar_binding-like"/>
    <property type="match status" value="1"/>
</dbReference>
<dbReference type="InterPro" id="IPR046335">
    <property type="entry name" value="LacI/GalR-like_sensor"/>
</dbReference>
<feature type="domain" description="HTH lacI-type" evidence="4">
    <location>
        <begin position="4"/>
        <end position="58"/>
    </location>
</feature>
<protein>
    <submittedName>
        <fullName evidence="5">LacI family DNA-binding transcriptional regulator</fullName>
    </submittedName>
</protein>
<dbReference type="PANTHER" id="PTHR30146">
    <property type="entry name" value="LACI-RELATED TRANSCRIPTIONAL REPRESSOR"/>
    <property type="match status" value="1"/>
</dbReference>
<dbReference type="InterPro" id="IPR000843">
    <property type="entry name" value="HTH_LacI"/>
</dbReference>
<dbReference type="Proteomes" id="UP001596455">
    <property type="component" value="Unassembled WGS sequence"/>
</dbReference>
<dbReference type="GO" id="GO:0003677">
    <property type="term" value="F:DNA binding"/>
    <property type="evidence" value="ECO:0007669"/>
    <property type="project" value="UniProtKB-KW"/>
</dbReference>
<dbReference type="EMBL" id="JBHTCQ010000001">
    <property type="protein sequence ID" value="MFC7404244.1"/>
    <property type="molecule type" value="Genomic_DNA"/>
</dbReference>
<dbReference type="PROSITE" id="PS00356">
    <property type="entry name" value="HTH_LACI_1"/>
    <property type="match status" value="1"/>
</dbReference>
<gene>
    <name evidence="5" type="ORF">ACFQQL_03900</name>
</gene>
<evidence type="ECO:0000313" key="5">
    <source>
        <dbReference type="EMBL" id="MFC7404244.1"/>
    </source>
</evidence>
<proteinExistence type="predicted"/>
<dbReference type="SUPFAM" id="SSF47413">
    <property type="entry name" value="lambda repressor-like DNA-binding domains"/>
    <property type="match status" value="1"/>
</dbReference>
<dbReference type="Gene3D" id="1.10.260.40">
    <property type="entry name" value="lambda repressor-like DNA-binding domains"/>
    <property type="match status" value="1"/>
</dbReference>
<dbReference type="InterPro" id="IPR010982">
    <property type="entry name" value="Lambda_DNA-bd_dom_sf"/>
</dbReference>
<name>A0ABW2Q419_9MICO</name>
<keyword evidence="1" id="KW-0805">Transcription regulation</keyword>
<keyword evidence="2 5" id="KW-0238">DNA-binding</keyword>
<evidence type="ECO:0000259" key="4">
    <source>
        <dbReference type="PROSITE" id="PS50932"/>
    </source>
</evidence>
<dbReference type="SUPFAM" id="SSF53822">
    <property type="entry name" value="Periplasmic binding protein-like I"/>
    <property type="match status" value="1"/>
</dbReference>
<dbReference type="PROSITE" id="PS50932">
    <property type="entry name" value="HTH_LACI_2"/>
    <property type="match status" value="1"/>
</dbReference>
<keyword evidence="3" id="KW-0804">Transcription</keyword>
<sequence length="336" mass="36056">MSAATMRDVARLAGVSVKTVSNVVNRTPHVTEATARKVHAAIAELGYRMNFAARSLSLGRTGMIALAVPQLSLPYFAELCDDVVEAAERRGYTVLLEQTGGLREHELAVLASDRRRMTDGLIFSPTGLRAEDGASLEVPFPMVLLGERPLNPDVGHVAMENRAGARAVTEHLLRIGRRRIAVVGSYDTGEVGAGYLRTRGFLDALEAAGVSDDPARHGAATAWTLQDGARAMREILDRADVDAVFALNDVLALGAVRALDDAGRRVPDDVAVAGFDDIREAAFVRPRLTTVNPARREIARRAVDLLVDQVLDPEAPLARGTVSPAHTLMVRESTTG</sequence>
<dbReference type="InterPro" id="IPR028082">
    <property type="entry name" value="Peripla_BP_I"/>
</dbReference>
<dbReference type="PANTHER" id="PTHR30146:SF109">
    <property type="entry name" value="HTH-TYPE TRANSCRIPTIONAL REGULATOR GALS"/>
    <property type="match status" value="1"/>
</dbReference>
<dbReference type="SMART" id="SM00354">
    <property type="entry name" value="HTH_LACI"/>
    <property type="match status" value="1"/>
</dbReference>
<reference evidence="6" key="1">
    <citation type="journal article" date="2019" name="Int. J. Syst. Evol. Microbiol.">
        <title>The Global Catalogue of Microorganisms (GCM) 10K type strain sequencing project: providing services to taxonomists for standard genome sequencing and annotation.</title>
        <authorList>
            <consortium name="The Broad Institute Genomics Platform"/>
            <consortium name="The Broad Institute Genome Sequencing Center for Infectious Disease"/>
            <person name="Wu L."/>
            <person name="Ma J."/>
        </authorList>
    </citation>
    <scope>NUCLEOTIDE SEQUENCE [LARGE SCALE GENOMIC DNA]</scope>
    <source>
        <strain evidence="6">JCM 1490</strain>
    </source>
</reference>
<accession>A0ABW2Q419</accession>
<dbReference type="Pfam" id="PF13377">
    <property type="entry name" value="Peripla_BP_3"/>
    <property type="match status" value="1"/>
</dbReference>
<evidence type="ECO:0000313" key="6">
    <source>
        <dbReference type="Proteomes" id="UP001596455"/>
    </source>
</evidence>